<sequence length="171" mass="17408">MTQHVQDQSARAARAQEGVLRTPLLRRPAAWGAAATVLAAFVLGGCGSDEPAATSAATSASTAAPTTEAPATTPAPAPAPAPAVTPTTVAAPVVDFAMPDLVGTDLQTAQDTIQTYGVFLTVSHDLLGTRNQVLDSNWIVCDQNVAAGQQVTGEVEGSIDFGVVKREEGCP</sequence>
<name>A0ABU8E652_9ACTN</name>
<comment type="caution">
    <text evidence="2">The sequence shown here is derived from an EMBL/GenBank/DDBJ whole genome shotgun (WGS) entry which is preliminary data.</text>
</comment>
<organism evidence="2 3">
    <name type="scientific">Klenkia terrae</name>
    <dbReference type="NCBI Taxonomy" id="1052259"/>
    <lineage>
        <taxon>Bacteria</taxon>
        <taxon>Bacillati</taxon>
        <taxon>Actinomycetota</taxon>
        <taxon>Actinomycetes</taxon>
        <taxon>Geodermatophilales</taxon>
        <taxon>Geodermatophilaceae</taxon>
        <taxon>Klenkia</taxon>
    </lineage>
</organism>
<reference evidence="2 3" key="1">
    <citation type="submission" date="2024-03" db="EMBL/GenBank/DDBJ databases">
        <title>Draft genome sequence of Klenkia terrae.</title>
        <authorList>
            <person name="Duangmal K."/>
            <person name="Chantavorakit T."/>
        </authorList>
    </citation>
    <scope>NUCLEOTIDE SEQUENCE [LARGE SCALE GENOMIC DNA]</scope>
    <source>
        <strain evidence="2 3">JCM 17786</strain>
    </source>
</reference>
<keyword evidence="3" id="KW-1185">Reference proteome</keyword>
<dbReference type="Proteomes" id="UP001373496">
    <property type="component" value="Unassembled WGS sequence"/>
</dbReference>
<protein>
    <recommendedName>
        <fullName evidence="4">PASTA domain-containing protein</fullName>
    </recommendedName>
</protein>
<dbReference type="RefSeq" id="WP_336392339.1">
    <property type="nucleotide sequence ID" value="NZ_JBAPLV010000011.1"/>
</dbReference>
<feature type="compositionally biased region" description="Low complexity" evidence="1">
    <location>
        <begin position="57"/>
        <end position="72"/>
    </location>
</feature>
<feature type="compositionally biased region" description="Pro residues" evidence="1">
    <location>
        <begin position="73"/>
        <end position="83"/>
    </location>
</feature>
<feature type="region of interest" description="Disordered" evidence="1">
    <location>
        <begin position="57"/>
        <end position="84"/>
    </location>
</feature>
<dbReference type="EMBL" id="JBAPLV010000011">
    <property type="protein sequence ID" value="MEI4279139.1"/>
    <property type="molecule type" value="Genomic_DNA"/>
</dbReference>
<dbReference type="Gene3D" id="3.30.10.20">
    <property type="match status" value="1"/>
</dbReference>
<proteinExistence type="predicted"/>
<accession>A0ABU8E652</accession>
<gene>
    <name evidence="2" type="ORF">UXQ13_11755</name>
</gene>
<evidence type="ECO:0000313" key="2">
    <source>
        <dbReference type="EMBL" id="MEI4279139.1"/>
    </source>
</evidence>
<evidence type="ECO:0008006" key="4">
    <source>
        <dbReference type="Google" id="ProtNLM"/>
    </source>
</evidence>
<evidence type="ECO:0000313" key="3">
    <source>
        <dbReference type="Proteomes" id="UP001373496"/>
    </source>
</evidence>
<evidence type="ECO:0000256" key="1">
    <source>
        <dbReference type="SAM" id="MobiDB-lite"/>
    </source>
</evidence>